<dbReference type="Gene3D" id="3.90.1200.10">
    <property type="match status" value="1"/>
</dbReference>
<dbReference type="Pfam" id="PF01633">
    <property type="entry name" value="Choline_kinase"/>
    <property type="match status" value="1"/>
</dbReference>
<dbReference type="Gene3D" id="3.30.200.20">
    <property type="entry name" value="Phosphorylase Kinase, domain 1"/>
    <property type="match status" value="1"/>
</dbReference>
<reference evidence="3" key="1">
    <citation type="journal article" date="2019" name="Int. J. Syst. Evol. Microbiol.">
        <title>The Global Catalogue of Microorganisms (GCM) 10K type strain sequencing project: providing services to taxonomists for standard genome sequencing and annotation.</title>
        <authorList>
            <consortium name="The Broad Institute Genomics Platform"/>
            <consortium name="The Broad Institute Genome Sequencing Center for Infectious Disease"/>
            <person name="Wu L."/>
            <person name="Ma J."/>
        </authorList>
    </citation>
    <scope>NUCLEOTIDE SEQUENCE [LARGE SCALE GENOMIC DNA]</scope>
    <source>
        <strain evidence="3">JCM 12165</strain>
    </source>
</reference>
<protein>
    <submittedName>
        <fullName evidence="2">Phosphotransferase</fullName>
    </submittedName>
</protein>
<organism evidence="2 3">
    <name type="scientific">Pseudonocardia aurantiaca</name>
    <dbReference type="NCBI Taxonomy" id="75290"/>
    <lineage>
        <taxon>Bacteria</taxon>
        <taxon>Bacillati</taxon>
        <taxon>Actinomycetota</taxon>
        <taxon>Actinomycetes</taxon>
        <taxon>Pseudonocardiales</taxon>
        <taxon>Pseudonocardiaceae</taxon>
        <taxon>Pseudonocardia</taxon>
    </lineage>
</organism>
<dbReference type="EMBL" id="JBHUCP010000045">
    <property type="protein sequence ID" value="MFD1534827.1"/>
    <property type="molecule type" value="Genomic_DNA"/>
</dbReference>
<comment type="caution">
    <text evidence="2">The sequence shown here is derived from an EMBL/GenBank/DDBJ whole genome shotgun (WGS) entry which is preliminary data.</text>
</comment>
<dbReference type="CDD" id="cd05151">
    <property type="entry name" value="ChoK-like"/>
    <property type="match status" value="1"/>
</dbReference>
<dbReference type="PANTHER" id="PTHR22603">
    <property type="entry name" value="CHOLINE/ETHANOALAMINE KINASE"/>
    <property type="match status" value="1"/>
</dbReference>
<accession>A0ABW4FW97</accession>
<keyword evidence="3" id="KW-1185">Reference proteome</keyword>
<feature type="compositionally biased region" description="Low complexity" evidence="1">
    <location>
        <begin position="14"/>
        <end position="28"/>
    </location>
</feature>
<dbReference type="RefSeq" id="WP_343982576.1">
    <property type="nucleotide sequence ID" value="NZ_BAAAJG010000015.1"/>
</dbReference>
<feature type="region of interest" description="Disordered" evidence="1">
    <location>
        <begin position="1"/>
        <end position="28"/>
    </location>
</feature>
<evidence type="ECO:0000313" key="3">
    <source>
        <dbReference type="Proteomes" id="UP001597145"/>
    </source>
</evidence>
<dbReference type="Proteomes" id="UP001597145">
    <property type="component" value="Unassembled WGS sequence"/>
</dbReference>
<dbReference type="SUPFAM" id="SSF56112">
    <property type="entry name" value="Protein kinase-like (PK-like)"/>
    <property type="match status" value="1"/>
</dbReference>
<evidence type="ECO:0000313" key="2">
    <source>
        <dbReference type="EMBL" id="MFD1534827.1"/>
    </source>
</evidence>
<proteinExistence type="predicted"/>
<dbReference type="PANTHER" id="PTHR22603:SF66">
    <property type="entry name" value="ETHANOLAMINE KINASE"/>
    <property type="match status" value="1"/>
</dbReference>
<gene>
    <name evidence="2" type="ORF">ACFSCY_35970</name>
</gene>
<dbReference type="InterPro" id="IPR011009">
    <property type="entry name" value="Kinase-like_dom_sf"/>
</dbReference>
<evidence type="ECO:0000256" key="1">
    <source>
        <dbReference type="SAM" id="MobiDB-lite"/>
    </source>
</evidence>
<name>A0ABW4FW97_9PSEU</name>
<sequence length="330" mass="36392">MTSVDQAGPPTDVPAPAAAEPDGTDAPDTADALRRAVRSVPGWEDREFAATPVFGGLQNSNWLVRFDDEDQRYFVKVPGAGTESFIDRGNAHTAGELAARAGISPRIIDFQPETGVEIVEFLEGHRACTNGDMKSWDVARAVTGLFRTFHGVGALPVTKTVFDMIDEHLEQVRDLAVVLPANTSVLLREARAARAALEASGLDIVPCHNDPMPGNFLTCPDGPMKLIDFEFSSNNERAYDLALILAEFFYDEPRSMACIEEFYGAAAWDVVSRVRVCVALADVKWGLWGCVNQQLNDSWDYDYHKYGTWKLARARAVMADPRWPQWLAAL</sequence>